<sequence length="232" mass="27182">MKHYSHLFFDLDHTLWDFEENAKKTLEHLYKEMELSTKGISDFTYFHKQYCAHNDRLWERYRNGLIKVDELRWKRMWHTLLDFKIGNEQLAKELSAAFLAHLPHRNILFPHAHELLTYLHEKGYALHLITNGFEDVQHAKLKNAGIDHFFGEVITSEGSNSLKPNKEIFEFAFRKTGAVPHTSIMIGDHLEADIMGAKNAGMDQVFVNHIRETASFAPTYTVYSLKEIMEIF</sequence>
<evidence type="ECO:0000313" key="1">
    <source>
        <dbReference type="EMBL" id="MCF1717003.1"/>
    </source>
</evidence>
<dbReference type="NCBIfam" id="TIGR01549">
    <property type="entry name" value="HAD-SF-IA-v1"/>
    <property type="match status" value="1"/>
</dbReference>
<dbReference type="InterPro" id="IPR023198">
    <property type="entry name" value="PGP-like_dom2"/>
</dbReference>
<dbReference type="InterPro" id="IPR011951">
    <property type="entry name" value="HAD-SF_hydro_IA_YjjG/PynA"/>
</dbReference>
<dbReference type="SFLD" id="SFLDG01129">
    <property type="entry name" value="C1.5:_HAD__Beta-PGM__Phosphata"/>
    <property type="match status" value="1"/>
</dbReference>
<dbReference type="InterPro" id="IPR036412">
    <property type="entry name" value="HAD-like_sf"/>
</dbReference>
<reference evidence="1 2" key="1">
    <citation type="submission" date="2022-01" db="EMBL/GenBank/DDBJ databases">
        <title>Flavihumibacter sp. nov., isolated from sediment of a river.</title>
        <authorList>
            <person name="Liu H."/>
        </authorList>
    </citation>
    <scope>NUCLEOTIDE SEQUENCE [LARGE SCALE GENOMIC DNA]</scope>
    <source>
        <strain evidence="1 2">RY-1</strain>
    </source>
</reference>
<dbReference type="Proteomes" id="UP001200145">
    <property type="component" value="Unassembled WGS sequence"/>
</dbReference>
<dbReference type="Gene3D" id="3.40.50.1000">
    <property type="entry name" value="HAD superfamily/HAD-like"/>
    <property type="match status" value="1"/>
</dbReference>
<dbReference type="SUPFAM" id="SSF56784">
    <property type="entry name" value="HAD-like"/>
    <property type="match status" value="1"/>
</dbReference>
<name>A0ABS9BPF6_9BACT</name>
<dbReference type="Gene3D" id="1.10.150.240">
    <property type="entry name" value="Putative phosphatase, domain 2"/>
    <property type="match status" value="1"/>
</dbReference>
<dbReference type="SFLD" id="SFLDG01135">
    <property type="entry name" value="C1.5.6:_HAD__Beta-PGM__Phospha"/>
    <property type="match status" value="1"/>
</dbReference>
<comment type="caution">
    <text evidence="1">The sequence shown here is derived from an EMBL/GenBank/DDBJ whole genome shotgun (WGS) entry which is preliminary data.</text>
</comment>
<dbReference type="NCBIfam" id="TIGR02254">
    <property type="entry name" value="YjjG_YfnB"/>
    <property type="match status" value="1"/>
</dbReference>
<dbReference type="PANTHER" id="PTHR47478">
    <property type="match status" value="1"/>
</dbReference>
<dbReference type="Pfam" id="PF00702">
    <property type="entry name" value="Hydrolase"/>
    <property type="match status" value="1"/>
</dbReference>
<dbReference type="PANTHER" id="PTHR47478:SF1">
    <property type="entry name" value="PYRIMIDINE 5'-NUCLEOTIDASE YJJG"/>
    <property type="match status" value="1"/>
</dbReference>
<proteinExistence type="predicted"/>
<dbReference type="InterPro" id="IPR006439">
    <property type="entry name" value="HAD-SF_hydro_IA"/>
</dbReference>
<dbReference type="InterPro" id="IPR023214">
    <property type="entry name" value="HAD_sf"/>
</dbReference>
<dbReference type="SFLD" id="SFLDS00003">
    <property type="entry name" value="Haloacid_Dehalogenase"/>
    <property type="match status" value="1"/>
</dbReference>
<evidence type="ECO:0000313" key="2">
    <source>
        <dbReference type="Proteomes" id="UP001200145"/>
    </source>
</evidence>
<dbReference type="EMBL" id="JAKEVY010000008">
    <property type="protein sequence ID" value="MCF1717003.1"/>
    <property type="molecule type" value="Genomic_DNA"/>
</dbReference>
<gene>
    <name evidence="1" type="ORF">L0U88_20340</name>
</gene>
<dbReference type="RefSeq" id="WP_234868660.1">
    <property type="nucleotide sequence ID" value="NZ_JAKEVY010000008.1"/>
</dbReference>
<dbReference type="PRINTS" id="PR00413">
    <property type="entry name" value="HADHALOGNASE"/>
</dbReference>
<protein>
    <submittedName>
        <fullName evidence="1">YjjG family noncanonical pyrimidine nucleotidase</fullName>
    </submittedName>
</protein>
<accession>A0ABS9BPF6</accession>
<keyword evidence="2" id="KW-1185">Reference proteome</keyword>
<organism evidence="1 2">
    <name type="scientific">Flavihumibacter fluminis</name>
    <dbReference type="NCBI Taxonomy" id="2909236"/>
    <lineage>
        <taxon>Bacteria</taxon>
        <taxon>Pseudomonadati</taxon>
        <taxon>Bacteroidota</taxon>
        <taxon>Chitinophagia</taxon>
        <taxon>Chitinophagales</taxon>
        <taxon>Chitinophagaceae</taxon>
        <taxon>Flavihumibacter</taxon>
    </lineage>
</organism>
<dbReference type="InterPro" id="IPR052550">
    <property type="entry name" value="Pyrimidine_5'-ntase_YjjG"/>
</dbReference>